<name>A0ABV2A8S8_9GAMM</name>
<evidence type="ECO:0000256" key="3">
    <source>
        <dbReference type="ARBA" id="ARBA00022692"/>
    </source>
</evidence>
<keyword evidence="5 6" id="KW-0472">Membrane</keyword>
<evidence type="ECO:0000313" key="8">
    <source>
        <dbReference type="Proteomes" id="UP001465331"/>
    </source>
</evidence>
<evidence type="ECO:0000256" key="5">
    <source>
        <dbReference type="ARBA" id="ARBA00023136"/>
    </source>
</evidence>
<dbReference type="PANTHER" id="PTHR47685:SF1">
    <property type="entry name" value="MAGNESIUM TRANSPORT PROTEIN CORA"/>
    <property type="match status" value="1"/>
</dbReference>
<gene>
    <name evidence="7" type="ORF">ABSH63_06520</name>
</gene>
<evidence type="ECO:0000256" key="1">
    <source>
        <dbReference type="ARBA" id="ARBA00004141"/>
    </source>
</evidence>
<dbReference type="InterPro" id="IPR045863">
    <property type="entry name" value="CorA_TM1_TM2"/>
</dbReference>
<comment type="similarity">
    <text evidence="2">Belongs to the CorA metal ion transporter (MIT) (TC 1.A.35) family.</text>
</comment>
<comment type="caution">
    <text evidence="7">The sequence shown here is derived from an EMBL/GenBank/DDBJ whole genome shotgun (WGS) entry which is preliminary data.</text>
</comment>
<evidence type="ECO:0000256" key="2">
    <source>
        <dbReference type="ARBA" id="ARBA00009765"/>
    </source>
</evidence>
<dbReference type="InterPro" id="IPR045861">
    <property type="entry name" value="CorA_cytoplasmic_dom"/>
</dbReference>
<keyword evidence="8" id="KW-1185">Reference proteome</keyword>
<organism evidence="7 8">
    <name type="scientific">Sinimarinibacterium thermocellulolyticum</name>
    <dbReference type="NCBI Taxonomy" id="3170016"/>
    <lineage>
        <taxon>Bacteria</taxon>
        <taxon>Pseudomonadati</taxon>
        <taxon>Pseudomonadota</taxon>
        <taxon>Gammaproteobacteria</taxon>
        <taxon>Nevskiales</taxon>
        <taxon>Nevskiaceae</taxon>
        <taxon>Sinimarinibacterium</taxon>
    </lineage>
</organism>
<accession>A0ABV2A8S8</accession>
<keyword evidence="4 6" id="KW-1133">Transmembrane helix</keyword>
<feature type="transmembrane region" description="Helical" evidence="6">
    <location>
        <begin position="297"/>
        <end position="316"/>
    </location>
</feature>
<dbReference type="Pfam" id="PF01544">
    <property type="entry name" value="CorA"/>
    <property type="match status" value="1"/>
</dbReference>
<dbReference type="InterPro" id="IPR002523">
    <property type="entry name" value="MgTranspt_CorA/ZnTranspt_ZntB"/>
</dbReference>
<dbReference type="Proteomes" id="UP001465331">
    <property type="component" value="Unassembled WGS sequence"/>
</dbReference>
<proteinExistence type="inferred from homology"/>
<dbReference type="PANTHER" id="PTHR47685">
    <property type="entry name" value="MAGNESIUM TRANSPORT PROTEIN CORA"/>
    <property type="match status" value="1"/>
</dbReference>
<keyword evidence="3 6" id="KW-0812">Transmembrane</keyword>
<comment type="subcellular location">
    <subcellularLocation>
        <location evidence="1">Membrane</location>
        <topology evidence="1">Multi-pass membrane protein</topology>
    </subcellularLocation>
</comment>
<evidence type="ECO:0000256" key="4">
    <source>
        <dbReference type="ARBA" id="ARBA00022989"/>
    </source>
</evidence>
<dbReference type="EMBL" id="JBEPIJ010000005">
    <property type="protein sequence ID" value="MES0873657.1"/>
    <property type="molecule type" value="Genomic_DNA"/>
</dbReference>
<reference evidence="7 8" key="1">
    <citation type="submission" date="2024-06" db="EMBL/GenBank/DDBJ databases">
        <authorList>
            <person name="Li Z."/>
            <person name="Jiang Y."/>
        </authorList>
    </citation>
    <scope>NUCLEOTIDE SEQUENCE [LARGE SCALE GENOMIC DNA]</scope>
    <source>
        <strain evidence="7 8">HSW-8</strain>
    </source>
</reference>
<evidence type="ECO:0000256" key="6">
    <source>
        <dbReference type="SAM" id="Phobius"/>
    </source>
</evidence>
<sequence>MIRNITLAGDQVLIANGLPPADRPAPAFVWLEVSRATDVELAEIRGRYGISPRSDAPGVLEEGDHLYIRTLLVSPQNGEDPRFQSVTFVIGETLVASFSAEPYAPFDLALQRMQRRPRLVEGARDVLRRLLQSANDASTLAVERLADALARLSARITQLSAGYNDAGQELGVSDLTDTMLELNERENLLTDFIEAQLTLHRAVRHLSGEIDHKTEPDLQQLVYELLEDVRGTKEHAAFEHDKVRYLQNAVTNILNIKQNQIVKVFTIITAVFLPPTLVGTFYGMNFSVMPELSWEHGFTYSMLLTLVAAVLPLVYIKRKGWLR</sequence>
<dbReference type="Gene3D" id="1.20.58.340">
    <property type="entry name" value="Magnesium transport protein CorA, transmembrane region"/>
    <property type="match status" value="1"/>
</dbReference>
<dbReference type="SUPFAM" id="SSF143865">
    <property type="entry name" value="CorA soluble domain-like"/>
    <property type="match status" value="1"/>
</dbReference>
<dbReference type="InterPro" id="IPR050829">
    <property type="entry name" value="CorA_MIT"/>
</dbReference>
<protein>
    <submittedName>
        <fullName evidence="7">CorA family divalent cation transporter</fullName>
    </submittedName>
</protein>
<evidence type="ECO:0000313" key="7">
    <source>
        <dbReference type="EMBL" id="MES0873657.1"/>
    </source>
</evidence>
<feature type="transmembrane region" description="Helical" evidence="6">
    <location>
        <begin position="264"/>
        <end position="285"/>
    </location>
</feature>
<dbReference type="RefSeq" id="WP_352888452.1">
    <property type="nucleotide sequence ID" value="NZ_JBEPIJ010000005.1"/>
</dbReference>
<dbReference type="SUPFAM" id="SSF144083">
    <property type="entry name" value="Magnesium transport protein CorA, transmembrane region"/>
    <property type="match status" value="1"/>
</dbReference>